<dbReference type="Proteomes" id="UP000277766">
    <property type="component" value="Unassembled WGS sequence"/>
</dbReference>
<dbReference type="InterPro" id="IPR005801">
    <property type="entry name" value="ADC_synthase"/>
</dbReference>
<name>A0A3S0IKD4_9DEIO</name>
<organism evidence="2 3">
    <name type="scientific">Deinococcus radiophilus</name>
    <dbReference type="NCBI Taxonomy" id="32062"/>
    <lineage>
        <taxon>Bacteria</taxon>
        <taxon>Thermotogati</taxon>
        <taxon>Deinococcota</taxon>
        <taxon>Deinococci</taxon>
        <taxon>Deinococcales</taxon>
        <taxon>Deinococcaceae</taxon>
        <taxon>Deinococcus</taxon>
    </lineage>
</organism>
<dbReference type="InterPro" id="IPR015890">
    <property type="entry name" value="Chorismate_C"/>
</dbReference>
<evidence type="ECO:0000259" key="1">
    <source>
        <dbReference type="Pfam" id="PF00425"/>
    </source>
</evidence>
<accession>A0A3S0IKD4</accession>
<gene>
    <name evidence="2" type="ORF">EJ104_09130</name>
</gene>
<sequence>MCWTSCIPHPRSAECRAQGDGEWALGIRAAQIQGRQVRLWAGAGIVADSDPAAECAETRAKLGIMLAALGVRHPLEQGAVHA</sequence>
<feature type="domain" description="Chorismate-utilising enzyme C-terminal" evidence="1">
    <location>
        <begin position="15"/>
        <end position="61"/>
    </location>
</feature>
<dbReference type="AlphaFoldDB" id="A0A3S0IKD4"/>
<proteinExistence type="predicted"/>
<evidence type="ECO:0000313" key="2">
    <source>
        <dbReference type="EMBL" id="RTR26005.1"/>
    </source>
</evidence>
<comment type="caution">
    <text evidence="2">The sequence shown here is derived from an EMBL/GenBank/DDBJ whole genome shotgun (WGS) entry which is preliminary data.</text>
</comment>
<evidence type="ECO:0000313" key="3">
    <source>
        <dbReference type="Proteomes" id="UP000277766"/>
    </source>
</evidence>
<dbReference type="EMBL" id="RXPE01000019">
    <property type="protein sequence ID" value="RTR26005.1"/>
    <property type="molecule type" value="Genomic_DNA"/>
</dbReference>
<dbReference type="OrthoDB" id="9803598at2"/>
<protein>
    <recommendedName>
        <fullName evidence="1">Chorismate-utilising enzyme C-terminal domain-containing protein</fullName>
    </recommendedName>
</protein>
<dbReference type="SUPFAM" id="SSF56322">
    <property type="entry name" value="ADC synthase"/>
    <property type="match status" value="1"/>
</dbReference>
<dbReference type="Pfam" id="PF00425">
    <property type="entry name" value="Chorismate_bind"/>
    <property type="match status" value="1"/>
</dbReference>
<reference evidence="2 3" key="1">
    <citation type="submission" date="2018-12" db="EMBL/GenBank/DDBJ databases">
        <title>Deinococcus radiophilus ATCC 27603 genome sequencing and assembly.</title>
        <authorList>
            <person name="Maclea K.S."/>
            <person name="Maynard C.R."/>
        </authorList>
    </citation>
    <scope>NUCLEOTIDE SEQUENCE [LARGE SCALE GENOMIC DNA]</scope>
    <source>
        <strain evidence="2 3">ATCC 27603</strain>
    </source>
</reference>
<dbReference type="PANTHER" id="PTHR42839">
    <property type="entry name" value="ISOCHORISMATE SYNTHASE ENTC"/>
    <property type="match status" value="1"/>
</dbReference>
<dbReference type="Gene3D" id="3.60.120.10">
    <property type="entry name" value="Anthranilate synthase"/>
    <property type="match status" value="1"/>
</dbReference>
<keyword evidence="3" id="KW-1185">Reference proteome</keyword>
<dbReference type="PANTHER" id="PTHR42839:SF2">
    <property type="entry name" value="ISOCHORISMATE SYNTHASE ENTC"/>
    <property type="match status" value="1"/>
</dbReference>